<organism evidence="1 2">
    <name type="scientific">Alligator mississippiensis</name>
    <name type="common">American alligator</name>
    <dbReference type="NCBI Taxonomy" id="8496"/>
    <lineage>
        <taxon>Eukaryota</taxon>
        <taxon>Metazoa</taxon>
        <taxon>Chordata</taxon>
        <taxon>Craniata</taxon>
        <taxon>Vertebrata</taxon>
        <taxon>Euteleostomi</taxon>
        <taxon>Archelosauria</taxon>
        <taxon>Archosauria</taxon>
        <taxon>Crocodylia</taxon>
        <taxon>Alligatoridae</taxon>
        <taxon>Alligatorinae</taxon>
        <taxon>Alligator</taxon>
    </lineage>
</organism>
<dbReference type="EMBL" id="AKHW03005050">
    <property type="protein sequence ID" value="KYO28026.1"/>
    <property type="molecule type" value="Genomic_DNA"/>
</dbReference>
<proteinExistence type="predicted"/>
<gene>
    <name evidence="1" type="ORF">Y1Q_0014209</name>
</gene>
<name>A0A151MU49_ALLMI</name>
<comment type="caution">
    <text evidence="1">The sequence shown here is derived from an EMBL/GenBank/DDBJ whole genome shotgun (WGS) entry which is preliminary data.</text>
</comment>
<accession>A0A151MU49</accession>
<evidence type="ECO:0000313" key="1">
    <source>
        <dbReference type="EMBL" id="KYO28026.1"/>
    </source>
</evidence>
<reference evidence="1 2" key="1">
    <citation type="journal article" date="2012" name="Genome Biol.">
        <title>Sequencing three crocodilian genomes to illuminate the evolution of archosaurs and amniotes.</title>
        <authorList>
            <person name="St John J.A."/>
            <person name="Braun E.L."/>
            <person name="Isberg S.R."/>
            <person name="Miles L.G."/>
            <person name="Chong A.Y."/>
            <person name="Gongora J."/>
            <person name="Dalzell P."/>
            <person name="Moran C."/>
            <person name="Bed'hom B."/>
            <person name="Abzhanov A."/>
            <person name="Burgess S.C."/>
            <person name="Cooksey A.M."/>
            <person name="Castoe T.A."/>
            <person name="Crawford N.G."/>
            <person name="Densmore L.D."/>
            <person name="Drew J.C."/>
            <person name="Edwards S.V."/>
            <person name="Faircloth B.C."/>
            <person name="Fujita M.K."/>
            <person name="Greenwold M.J."/>
            <person name="Hoffmann F.G."/>
            <person name="Howard J.M."/>
            <person name="Iguchi T."/>
            <person name="Janes D.E."/>
            <person name="Khan S.Y."/>
            <person name="Kohno S."/>
            <person name="de Koning A.J."/>
            <person name="Lance S.L."/>
            <person name="McCarthy F.M."/>
            <person name="McCormack J.E."/>
            <person name="Merchant M.E."/>
            <person name="Peterson D.G."/>
            <person name="Pollock D.D."/>
            <person name="Pourmand N."/>
            <person name="Raney B.J."/>
            <person name="Roessler K.A."/>
            <person name="Sanford J.R."/>
            <person name="Sawyer R.H."/>
            <person name="Schmidt C.J."/>
            <person name="Triplett E.W."/>
            <person name="Tuberville T.D."/>
            <person name="Venegas-Anaya M."/>
            <person name="Howard J.T."/>
            <person name="Jarvis E.D."/>
            <person name="Guillette L.J.Jr."/>
            <person name="Glenn T.C."/>
            <person name="Green R.E."/>
            <person name="Ray D.A."/>
        </authorList>
    </citation>
    <scope>NUCLEOTIDE SEQUENCE [LARGE SCALE GENOMIC DNA]</scope>
    <source>
        <strain evidence="1">KSC_2009_1</strain>
    </source>
</reference>
<dbReference type="AlphaFoldDB" id="A0A151MU49"/>
<protein>
    <submittedName>
        <fullName evidence="1">Uncharacterized protein</fullName>
    </submittedName>
</protein>
<keyword evidence="2" id="KW-1185">Reference proteome</keyword>
<sequence>MLPAASAGALASDPSLSQHQLWLPNPVLRQDPARPQIPGKEAWIISMLKVINIQGFDFLATDHLGLNYHDAKHLSIKGVL</sequence>
<dbReference type="Proteomes" id="UP000050525">
    <property type="component" value="Unassembled WGS sequence"/>
</dbReference>
<evidence type="ECO:0000313" key="2">
    <source>
        <dbReference type="Proteomes" id="UP000050525"/>
    </source>
</evidence>